<organism evidence="2 3">
    <name type="scientific">Cyphomyrmex costatus</name>
    <dbReference type="NCBI Taxonomy" id="456900"/>
    <lineage>
        <taxon>Eukaryota</taxon>
        <taxon>Metazoa</taxon>
        <taxon>Ecdysozoa</taxon>
        <taxon>Arthropoda</taxon>
        <taxon>Hexapoda</taxon>
        <taxon>Insecta</taxon>
        <taxon>Pterygota</taxon>
        <taxon>Neoptera</taxon>
        <taxon>Endopterygota</taxon>
        <taxon>Hymenoptera</taxon>
        <taxon>Apocrita</taxon>
        <taxon>Aculeata</taxon>
        <taxon>Formicoidea</taxon>
        <taxon>Formicidae</taxon>
        <taxon>Myrmicinae</taxon>
        <taxon>Cyphomyrmex</taxon>
    </lineage>
</organism>
<keyword evidence="1" id="KW-1133">Transmembrane helix</keyword>
<feature type="transmembrane region" description="Helical" evidence="1">
    <location>
        <begin position="239"/>
        <end position="267"/>
    </location>
</feature>
<keyword evidence="1" id="KW-0472">Membrane</keyword>
<keyword evidence="1" id="KW-0812">Transmembrane</keyword>
<evidence type="ECO:0000256" key="1">
    <source>
        <dbReference type="SAM" id="Phobius"/>
    </source>
</evidence>
<evidence type="ECO:0000313" key="3">
    <source>
        <dbReference type="Proteomes" id="UP000078542"/>
    </source>
</evidence>
<gene>
    <name evidence="2" type="ORF">ALC62_08403</name>
</gene>
<dbReference type="EMBL" id="KQ977649">
    <property type="protein sequence ID" value="KYN00721.1"/>
    <property type="molecule type" value="Genomic_DNA"/>
</dbReference>
<evidence type="ECO:0000313" key="2">
    <source>
        <dbReference type="EMBL" id="KYN00721.1"/>
    </source>
</evidence>
<proteinExistence type="predicted"/>
<dbReference type="AlphaFoldDB" id="A0A195CJ01"/>
<feature type="transmembrane region" description="Helical" evidence="1">
    <location>
        <begin position="274"/>
        <end position="290"/>
    </location>
</feature>
<sequence>MYQVNIISEYSETIKLAFAQNKSSVYILLSVSRKSLEERGKWRCASSYETELPQVRAEAEIVLKSRRKGIKTRERKTIRSYVRIYTCYSTSLRVLDWIGLPRQQYKHSEPRCGIQPAKLTCNAKKKVKGVMEVRQGERARIYELPGLQEQCVHVFPPIKLSTQWYKMAPPPGQSTTRAISGGFVPPTTLAGYVKFRFIVSIFKTVFPKSHLVMRLVIIDFINFTFLSFVARILHAFQDASVCIIGGICIIISTLHTHFISFITCILYRFYRIHVGLKLLMISFLFFLSFSRCLKANSFCCLFLKISSSASPSSDIINCTRSKLTSPLSVKKPCK</sequence>
<keyword evidence="3" id="KW-1185">Reference proteome</keyword>
<protein>
    <submittedName>
        <fullName evidence="2">Uncharacterized protein</fullName>
    </submittedName>
</protein>
<reference evidence="2 3" key="1">
    <citation type="submission" date="2016-03" db="EMBL/GenBank/DDBJ databases">
        <title>Cyphomyrmex costatus WGS genome.</title>
        <authorList>
            <person name="Nygaard S."/>
            <person name="Hu H."/>
            <person name="Boomsma J."/>
            <person name="Zhang G."/>
        </authorList>
    </citation>
    <scope>NUCLEOTIDE SEQUENCE [LARGE SCALE GENOMIC DNA]</scope>
    <source>
        <strain evidence="2">MS0001</strain>
        <tissue evidence="2">Whole body</tissue>
    </source>
</reference>
<name>A0A195CJ01_9HYME</name>
<dbReference type="Proteomes" id="UP000078542">
    <property type="component" value="Unassembled WGS sequence"/>
</dbReference>
<feature type="transmembrane region" description="Helical" evidence="1">
    <location>
        <begin position="211"/>
        <end position="233"/>
    </location>
</feature>
<accession>A0A195CJ01</accession>